<evidence type="ECO:0000256" key="3">
    <source>
        <dbReference type="ARBA" id="ARBA00012590"/>
    </source>
</evidence>
<dbReference type="GO" id="GO:0031176">
    <property type="term" value="F:endo-1,4-beta-xylanase activity"/>
    <property type="evidence" value="ECO:0007669"/>
    <property type="project" value="UniProtKB-EC"/>
</dbReference>
<keyword evidence="4 13" id="KW-0858">Xylan degradation</keyword>
<proteinExistence type="inferred from homology"/>
<keyword evidence="9" id="KW-0624">Polysaccharide degradation</keyword>
<comment type="similarity">
    <text evidence="2">Belongs to the glycosyl hydrolase 10 (cellulase F) family.</text>
</comment>
<keyword evidence="6 13" id="KW-0378">Hydrolase</keyword>
<gene>
    <name evidence="12" type="ORF">DWB78_16550</name>
    <name evidence="13" type="ORF">SAMN05216278_3609</name>
</gene>
<reference evidence="12 15" key="3">
    <citation type="submission" date="2018-07" db="EMBL/GenBank/DDBJ databases">
        <title>Genome sequence of extremly halophilic archaeon Halopelagius longus strain BC12-B1.</title>
        <authorList>
            <person name="Zhang X."/>
        </authorList>
    </citation>
    <scope>NUCLEOTIDE SEQUENCE [LARGE SCALE GENOMIC DNA]</scope>
    <source>
        <strain evidence="12 15">BC12-B1</strain>
    </source>
</reference>
<evidence type="ECO:0000256" key="9">
    <source>
        <dbReference type="ARBA" id="ARBA00023326"/>
    </source>
</evidence>
<feature type="region of interest" description="Disordered" evidence="10">
    <location>
        <begin position="535"/>
        <end position="566"/>
    </location>
</feature>
<dbReference type="Proteomes" id="UP000199289">
    <property type="component" value="Unassembled WGS sequence"/>
</dbReference>
<evidence type="ECO:0000256" key="10">
    <source>
        <dbReference type="SAM" id="MobiDB-lite"/>
    </source>
</evidence>
<keyword evidence="7" id="KW-0119">Carbohydrate metabolism</keyword>
<evidence type="ECO:0000313" key="14">
    <source>
        <dbReference type="Proteomes" id="UP000199289"/>
    </source>
</evidence>
<dbReference type="AlphaFoldDB" id="A0A1H1GA94"/>
<dbReference type="GO" id="GO:0045493">
    <property type="term" value="P:xylan catabolic process"/>
    <property type="evidence" value="ECO:0007669"/>
    <property type="project" value="UniProtKB-KW"/>
</dbReference>
<keyword evidence="15" id="KW-1185">Reference proteome</keyword>
<reference evidence="14" key="2">
    <citation type="submission" date="2016-10" db="EMBL/GenBank/DDBJ databases">
        <authorList>
            <person name="Varghese N."/>
            <person name="Submissions S."/>
        </authorList>
    </citation>
    <scope>NUCLEOTIDE SEQUENCE [LARGE SCALE GENOMIC DNA]</scope>
    <source>
        <strain evidence="14">CGMCC 1.12397</strain>
    </source>
</reference>
<evidence type="ECO:0000256" key="6">
    <source>
        <dbReference type="ARBA" id="ARBA00022801"/>
    </source>
</evidence>
<name>A0A1H1GA94_9EURY</name>
<evidence type="ECO:0000256" key="8">
    <source>
        <dbReference type="ARBA" id="ARBA00023295"/>
    </source>
</evidence>
<dbReference type="Proteomes" id="UP000255421">
    <property type="component" value="Unassembled WGS sequence"/>
</dbReference>
<dbReference type="InterPro" id="IPR001000">
    <property type="entry name" value="GH10_dom"/>
</dbReference>
<evidence type="ECO:0000256" key="7">
    <source>
        <dbReference type="ARBA" id="ARBA00023277"/>
    </source>
</evidence>
<dbReference type="EMBL" id="QQST01000003">
    <property type="protein sequence ID" value="RDI69762.1"/>
    <property type="molecule type" value="Genomic_DNA"/>
</dbReference>
<dbReference type="SUPFAM" id="SSF51445">
    <property type="entry name" value="(Trans)glycosidases"/>
    <property type="match status" value="1"/>
</dbReference>
<feature type="compositionally biased region" description="Acidic residues" evidence="10">
    <location>
        <begin position="15"/>
        <end position="24"/>
    </location>
</feature>
<comment type="catalytic activity">
    <reaction evidence="1">
        <text>Endohydrolysis of (1-&gt;4)-beta-D-xylosidic linkages in xylans.</text>
        <dbReference type="EC" id="3.2.1.8"/>
    </reaction>
</comment>
<dbReference type="PRINTS" id="PR00134">
    <property type="entry name" value="GLHYDRLASE10"/>
</dbReference>
<evidence type="ECO:0000313" key="12">
    <source>
        <dbReference type="EMBL" id="RDI69762.1"/>
    </source>
</evidence>
<dbReference type="Gene3D" id="3.20.20.80">
    <property type="entry name" value="Glycosidases"/>
    <property type="match status" value="1"/>
</dbReference>
<protein>
    <recommendedName>
        <fullName evidence="3">endo-1,4-beta-xylanase</fullName>
        <ecNumber evidence="3">3.2.1.8</ecNumber>
    </recommendedName>
</protein>
<accession>A0A1H1GA94</accession>
<dbReference type="InterPro" id="IPR044846">
    <property type="entry name" value="GH10"/>
</dbReference>
<keyword evidence="8 13" id="KW-0326">Glycosidase</keyword>
<feature type="compositionally biased region" description="Low complexity" evidence="10">
    <location>
        <begin position="55"/>
        <end position="65"/>
    </location>
</feature>
<dbReference type="PROSITE" id="PS51760">
    <property type="entry name" value="GH10_2"/>
    <property type="match status" value="1"/>
</dbReference>
<evidence type="ECO:0000256" key="2">
    <source>
        <dbReference type="ARBA" id="ARBA00007495"/>
    </source>
</evidence>
<dbReference type="RefSeq" id="WP_092539092.1">
    <property type="nucleotide sequence ID" value="NZ_FNKQ01000005.1"/>
</dbReference>
<evidence type="ECO:0000313" key="13">
    <source>
        <dbReference type="EMBL" id="SDR09838.1"/>
    </source>
</evidence>
<dbReference type="EC" id="3.2.1.8" evidence="3"/>
<reference evidence="13" key="1">
    <citation type="submission" date="2016-10" db="EMBL/GenBank/DDBJ databases">
        <authorList>
            <person name="de Groot N.N."/>
        </authorList>
    </citation>
    <scope>NUCLEOTIDE SEQUENCE [LARGE SCALE GENOMIC DNA]</scope>
    <source>
        <strain evidence="13">CGMCC 1.12397</strain>
    </source>
</reference>
<feature type="domain" description="GH10" evidence="11">
    <location>
        <begin position="127"/>
        <end position="440"/>
    </location>
</feature>
<feature type="region of interest" description="Disordered" evidence="10">
    <location>
        <begin position="55"/>
        <end position="78"/>
    </location>
</feature>
<keyword evidence="5" id="KW-0732">Signal</keyword>
<evidence type="ECO:0000256" key="5">
    <source>
        <dbReference type="ARBA" id="ARBA00022729"/>
    </source>
</evidence>
<dbReference type="PANTHER" id="PTHR31490:SF88">
    <property type="entry name" value="BETA-XYLANASE"/>
    <property type="match status" value="1"/>
</dbReference>
<evidence type="ECO:0000256" key="4">
    <source>
        <dbReference type="ARBA" id="ARBA00022651"/>
    </source>
</evidence>
<evidence type="ECO:0000256" key="1">
    <source>
        <dbReference type="ARBA" id="ARBA00000681"/>
    </source>
</evidence>
<organism evidence="13 14">
    <name type="scientific">Halopelagius longus</name>
    <dbReference type="NCBI Taxonomy" id="1236180"/>
    <lineage>
        <taxon>Archaea</taxon>
        <taxon>Methanobacteriati</taxon>
        <taxon>Methanobacteriota</taxon>
        <taxon>Stenosarchaea group</taxon>
        <taxon>Halobacteria</taxon>
        <taxon>Halobacteriales</taxon>
        <taxon>Haloferacaceae</taxon>
    </lineage>
</organism>
<dbReference type="InterPro" id="IPR017853">
    <property type="entry name" value="GH"/>
</dbReference>
<dbReference type="OrthoDB" id="346341at2157"/>
<dbReference type="EMBL" id="FNKQ01000005">
    <property type="protein sequence ID" value="SDR09838.1"/>
    <property type="molecule type" value="Genomic_DNA"/>
</dbReference>
<evidence type="ECO:0000313" key="15">
    <source>
        <dbReference type="Proteomes" id="UP000255421"/>
    </source>
</evidence>
<dbReference type="SMART" id="SM00633">
    <property type="entry name" value="Glyco_10"/>
    <property type="match status" value="1"/>
</dbReference>
<dbReference type="PANTHER" id="PTHR31490">
    <property type="entry name" value="GLYCOSYL HYDROLASE"/>
    <property type="match status" value="1"/>
</dbReference>
<dbReference type="Pfam" id="PF00331">
    <property type="entry name" value="Glyco_hydro_10"/>
    <property type="match status" value="1"/>
</dbReference>
<dbReference type="PROSITE" id="PS51318">
    <property type="entry name" value="TAT"/>
    <property type="match status" value="1"/>
</dbReference>
<feature type="region of interest" description="Disordered" evidence="10">
    <location>
        <begin position="1"/>
        <end position="37"/>
    </location>
</feature>
<dbReference type="InterPro" id="IPR006311">
    <property type="entry name" value="TAT_signal"/>
</dbReference>
<evidence type="ECO:0000259" key="11">
    <source>
        <dbReference type="PROSITE" id="PS51760"/>
    </source>
</evidence>
<sequence length="603" mass="65974">MSERNSLDHGPSADEPTDESEETRDAETTETVGGLDRRRYLQILGAAGLLGFGAGSSSAASAAADSDARTVEVTDEDEADWEAAADERIREHRTADLTVEVVDDDGNPVAADVTVAMTEHAYGFGTAVNAGTLIEETEPGDHYREYIPELFNKAVLENHHKWRFWGESTELSDEATRWILDRGLDLRGHVALWGNVEAWAVPPDVVKAMGVEWEDNGVTDPELDPGYVYERTTEHVREIIEHYGDDIEEWEVYNEAIHQTRIVEAIEGGEIPDGADYNAWTAPVVSEWYDIAADAAPDGVTLATNDYNVFAGPYESERERYRAQIESLRDDGVAIGSIGLQSHFGKDETLSSVEMLEGLNEYAQYGADLKVTEFDTADDSWGDEAKADYLYRFLKTLYSHPATSDFLMWGFWDGRHWQGEAPLFYEDWSKKPAYDAYTELVFDQWWTDTSGTTDDGTFSARAHLGYYDLTLSVDGGKFELNAAVTDPSTETVCVQTVEIDVLGGGNGNSNGSVPVRVSDGDAFEVDGLDTDTVRFGAPDAVNDGGGSPVQTERNRGGGNGNGDGPDHRVFVFDAEESALDGGAAMLRGETDDGTVVVGYDDDA</sequence>